<gene>
    <name evidence="1" type="ORF">OSB1V03_LOCUS14051</name>
</gene>
<name>A0A7R9L201_9ACAR</name>
<sequence length="168" mass="18395">MITISLEDYLKDNAIQIIGAFDGSVGGTHVGSDMEVMVDMVVMADMEVTAVMAAQFRSLSLWLNPMLSRTHTIIDSEAQPYPILALDKDGLKHYLSSGTKGFGKYFMVTGRGTRYRGCAGGHTVLSHLCRTLSARQLVMVDMVVMADMEVMVVMAVDTGVMVDFMDKN</sequence>
<accession>A0A7R9L201</accession>
<dbReference type="EMBL" id="OC867704">
    <property type="protein sequence ID" value="CAD7633655.1"/>
    <property type="molecule type" value="Genomic_DNA"/>
</dbReference>
<proteinExistence type="predicted"/>
<protein>
    <submittedName>
        <fullName evidence="1">Uncharacterized protein</fullName>
    </submittedName>
</protein>
<evidence type="ECO:0000313" key="2">
    <source>
        <dbReference type="Proteomes" id="UP000759131"/>
    </source>
</evidence>
<keyword evidence="2" id="KW-1185">Reference proteome</keyword>
<dbReference type="Proteomes" id="UP000759131">
    <property type="component" value="Unassembled WGS sequence"/>
</dbReference>
<evidence type="ECO:0000313" key="1">
    <source>
        <dbReference type="EMBL" id="CAD7633655.1"/>
    </source>
</evidence>
<organism evidence="1">
    <name type="scientific">Medioppia subpectinata</name>
    <dbReference type="NCBI Taxonomy" id="1979941"/>
    <lineage>
        <taxon>Eukaryota</taxon>
        <taxon>Metazoa</taxon>
        <taxon>Ecdysozoa</taxon>
        <taxon>Arthropoda</taxon>
        <taxon>Chelicerata</taxon>
        <taxon>Arachnida</taxon>
        <taxon>Acari</taxon>
        <taxon>Acariformes</taxon>
        <taxon>Sarcoptiformes</taxon>
        <taxon>Oribatida</taxon>
        <taxon>Brachypylina</taxon>
        <taxon>Oppioidea</taxon>
        <taxon>Oppiidae</taxon>
        <taxon>Medioppia</taxon>
    </lineage>
</organism>
<dbReference type="EMBL" id="CAJPIZ010013129">
    <property type="protein sequence ID" value="CAG2114085.1"/>
    <property type="molecule type" value="Genomic_DNA"/>
</dbReference>
<dbReference type="AlphaFoldDB" id="A0A7R9L201"/>
<reference evidence="1" key="1">
    <citation type="submission" date="2020-11" db="EMBL/GenBank/DDBJ databases">
        <authorList>
            <person name="Tran Van P."/>
        </authorList>
    </citation>
    <scope>NUCLEOTIDE SEQUENCE</scope>
</reference>